<evidence type="ECO:0000259" key="11">
    <source>
        <dbReference type="Pfam" id="PF03033"/>
    </source>
</evidence>
<feature type="domain" description="Glycosyltransferase family 28 N-terminal" evidence="11">
    <location>
        <begin position="6"/>
        <end position="142"/>
    </location>
</feature>
<dbReference type="UniPathway" id="UPA00219"/>
<dbReference type="GO" id="GO:0009252">
    <property type="term" value="P:peptidoglycan biosynthetic process"/>
    <property type="evidence" value="ECO:0007669"/>
    <property type="project" value="UniProtKB-UniRule"/>
</dbReference>
<dbReference type="Gene3D" id="3.40.50.2000">
    <property type="entry name" value="Glycogen Phosphorylase B"/>
    <property type="match status" value="2"/>
</dbReference>
<dbReference type="OrthoDB" id="9808936at2"/>
<evidence type="ECO:0000313" key="14">
    <source>
        <dbReference type="Proteomes" id="UP000238949"/>
    </source>
</evidence>
<accession>A0A2S9VBI7</accession>
<dbReference type="SUPFAM" id="SSF53756">
    <property type="entry name" value="UDP-Glycosyltransferase/glycogen phosphorylase"/>
    <property type="match status" value="1"/>
</dbReference>
<dbReference type="InterPro" id="IPR007235">
    <property type="entry name" value="Glyco_trans_28_C"/>
</dbReference>
<keyword evidence="8 10" id="KW-0131">Cell cycle</keyword>
<feature type="binding site" evidence="10">
    <location>
        <position position="124"/>
    </location>
    <ligand>
        <name>UDP-N-acetyl-alpha-D-glucosamine</name>
        <dbReference type="ChEBI" id="CHEBI:57705"/>
    </ligand>
</feature>
<keyword evidence="5 10" id="KW-0133">Cell shape</keyword>
<dbReference type="GO" id="GO:0051991">
    <property type="term" value="F:UDP-N-acetyl-D-glucosamine:N-acetylmuramoyl-L-alanyl-D-glutamyl-meso-2,6-diaminopimelyl-D-alanyl-D-alanine-diphosphoundecaprenol 4-beta-N-acetylglucosaminlytransferase activity"/>
    <property type="evidence" value="ECO:0007669"/>
    <property type="project" value="RHEA"/>
</dbReference>
<comment type="function">
    <text evidence="10">Cell wall formation. Catalyzes the transfer of a GlcNAc subunit on undecaprenyl-pyrophosphoryl-MurNAc-pentapeptide (lipid intermediate I) to form undecaprenyl-pyrophosphoryl-MurNAc-(pentapeptide)GlcNAc (lipid intermediate II).</text>
</comment>
<evidence type="ECO:0000256" key="7">
    <source>
        <dbReference type="ARBA" id="ARBA00023136"/>
    </source>
</evidence>
<dbReference type="PANTHER" id="PTHR21015:SF22">
    <property type="entry name" value="GLYCOSYLTRANSFERASE"/>
    <property type="match status" value="1"/>
</dbReference>
<dbReference type="GO" id="GO:0005975">
    <property type="term" value="P:carbohydrate metabolic process"/>
    <property type="evidence" value="ECO:0007669"/>
    <property type="project" value="InterPro"/>
</dbReference>
<evidence type="ECO:0000256" key="3">
    <source>
        <dbReference type="ARBA" id="ARBA00022676"/>
    </source>
</evidence>
<name>A0A2S9VBI7_9ALTE</name>
<keyword evidence="9 10" id="KW-0961">Cell wall biogenesis/degradation</keyword>
<feature type="binding site" evidence="10">
    <location>
        <begin position="12"/>
        <end position="14"/>
    </location>
    <ligand>
        <name>UDP-N-acetyl-alpha-D-glucosamine</name>
        <dbReference type="ChEBI" id="CHEBI:57705"/>
    </ligand>
</feature>
<dbReference type="GO" id="GO:0005886">
    <property type="term" value="C:plasma membrane"/>
    <property type="evidence" value="ECO:0007669"/>
    <property type="project" value="UniProtKB-SubCell"/>
</dbReference>
<evidence type="ECO:0000256" key="10">
    <source>
        <dbReference type="HAMAP-Rule" id="MF_00033"/>
    </source>
</evidence>
<dbReference type="GO" id="GO:0050511">
    <property type="term" value="F:undecaprenyldiphospho-muramoylpentapeptide beta-N-acetylglucosaminyltransferase activity"/>
    <property type="evidence" value="ECO:0007669"/>
    <property type="project" value="UniProtKB-UniRule"/>
</dbReference>
<comment type="similarity">
    <text evidence="10">Belongs to the glycosyltransferase 28 family. MurG subfamily.</text>
</comment>
<dbReference type="GO" id="GO:0071555">
    <property type="term" value="P:cell wall organization"/>
    <property type="evidence" value="ECO:0007669"/>
    <property type="project" value="UniProtKB-KW"/>
</dbReference>
<evidence type="ECO:0000256" key="2">
    <source>
        <dbReference type="ARBA" id="ARBA00022618"/>
    </source>
</evidence>
<dbReference type="HAMAP" id="MF_00033">
    <property type="entry name" value="MurG"/>
    <property type="match status" value="1"/>
</dbReference>
<keyword evidence="6 10" id="KW-0573">Peptidoglycan synthesis</keyword>
<feature type="binding site" evidence="10">
    <location>
        <position position="285"/>
    </location>
    <ligand>
        <name>UDP-N-acetyl-alpha-D-glucosamine</name>
        <dbReference type="ChEBI" id="CHEBI:57705"/>
    </ligand>
</feature>
<protein>
    <recommendedName>
        <fullName evidence="10">UDP-N-acetylglucosamine--N-acetylmuramyl-(pentapeptide) pyrophosphoryl-undecaprenol N-acetylglucosamine transferase</fullName>
        <ecNumber evidence="10">2.4.1.227</ecNumber>
    </recommendedName>
    <alternativeName>
        <fullName evidence="10">Undecaprenyl-PP-MurNAc-pentapeptide-UDPGlcNAc GlcNAc transferase</fullName>
    </alternativeName>
</protein>
<evidence type="ECO:0000256" key="8">
    <source>
        <dbReference type="ARBA" id="ARBA00023306"/>
    </source>
</evidence>
<feature type="binding site" evidence="10">
    <location>
        <position position="240"/>
    </location>
    <ligand>
        <name>UDP-N-acetyl-alpha-D-glucosamine</name>
        <dbReference type="ChEBI" id="CHEBI:57705"/>
    </ligand>
</feature>
<evidence type="ECO:0000256" key="4">
    <source>
        <dbReference type="ARBA" id="ARBA00022679"/>
    </source>
</evidence>
<keyword evidence="3 10" id="KW-0328">Glycosyltransferase</keyword>
<feature type="binding site" evidence="10">
    <location>
        <begin position="259"/>
        <end position="264"/>
    </location>
    <ligand>
        <name>UDP-N-acetyl-alpha-D-glucosamine</name>
        <dbReference type="ChEBI" id="CHEBI:57705"/>
    </ligand>
</feature>
<dbReference type="PANTHER" id="PTHR21015">
    <property type="entry name" value="UDP-N-ACETYLGLUCOSAMINE--N-ACETYLMURAMYL-(PENTAPEPTIDE) PYROPHOSPHORYL-UNDECAPRENOL N-ACETYLGLUCOSAMINE TRANSFERASE 1"/>
    <property type="match status" value="1"/>
</dbReference>
<dbReference type="Proteomes" id="UP000238949">
    <property type="component" value="Unassembled WGS sequence"/>
</dbReference>
<dbReference type="CDD" id="cd03785">
    <property type="entry name" value="GT28_MurG"/>
    <property type="match status" value="1"/>
</dbReference>
<evidence type="ECO:0000256" key="9">
    <source>
        <dbReference type="ARBA" id="ARBA00023316"/>
    </source>
</evidence>
<organism evidence="13 14">
    <name type="scientific">Alteromonas alba</name>
    <dbReference type="NCBI Taxonomy" id="2079529"/>
    <lineage>
        <taxon>Bacteria</taxon>
        <taxon>Pseudomonadati</taxon>
        <taxon>Pseudomonadota</taxon>
        <taxon>Gammaproteobacteria</taxon>
        <taxon>Alteromonadales</taxon>
        <taxon>Alteromonadaceae</taxon>
        <taxon>Alteromonas/Salinimonas group</taxon>
        <taxon>Alteromonas</taxon>
    </lineage>
</organism>
<feature type="binding site" evidence="10">
    <location>
        <position position="167"/>
    </location>
    <ligand>
        <name>UDP-N-acetyl-alpha-D-glucosamine</name>
        <dbReference type="ChEBI" id="CHEBI:57705"/>
    </ligand>
</feature>
<comment type="subcellular location">
    <subcellularLocation>
        <location evidence="10">Cell membrane</location>
        <topology evidence="10">Peripheral membrane protein</topology>
        <orientation evidence="10">Cytoplasmic side</orientation>
    </subcellularLocation>
</comment>
<dbReference type="EMBL" id="PVNP01000082">
    <property type="protein sequence ID" value="PRO73829.1"/>
    <property type="molecule type" value="Genomic_DNA"/>
</dbReference>
<keyword evidence="1 10" id="KW-1003">Cell membrane</keyword>
<comment type="catalytic activity">
    <reaction evidence="10">
        <text>di-trans,octa-cis-undecaprenyl diphospho-N-acetyl-alpha-D-muramoyl-L-alanyl-D-glutamyl-meso-2,6-diaminopimeloyl-D-alanyl-D-alanine + UDP-N-acetyl-alpha-D-glucosamine = di-trans,octa-cis-undecaprenyl diphospho-[N-acetyl-alpha-D-glucosaminyl-(1-&gt;4)]-N-acetyl-alpha-D-muramoyl-L-alanyl-D-glutamyl-meso-2,6-diaminopimeloyl-D-alanyl-D-alanine + UDP + H(+)</text>
        <dbReference type="Rhea" id="RHEA:31227"/>
        <dbReference type="ChEBI" id="CHEBI:15378"/>
        <dbReference type="ChEBI" id="CHEBI:57705"/>
        <dbReference type="ChEBI" id="CHEBI:58223"/>
        <dbReference type="ChEBI" id="CHEBI:61387"/>
        <dbReference type="ChEBI" id="CHEBI:61388"/>
        <dbReference type="EC" id="2.4.1.227"/>
    </reaction>
</comment>
<dbReference type="AlphaFoldDB" id="A0A2S9VBI7"/>
<evidence type="ECO:0000256" key="6">
    <source>
        <dbReference type="ARBA" id="ARBA00022984"/>
    </source>
</evidence>
<dbReference type="GO" id="GO:0008360">
    <property type="term" value="P:regulation of cell shape"/>
    <property type="evidence" value="ECO:0007669"/>
    <property type="project" value="UniProtKB-KW"/>
</dbReference>
<dbReference type="EC" id="2.4.1.227" evidence="10"/>
<evidence type="ECO:0000313" key="13">
    <source>
        <dbReference type="EMBL" id="PRO73829.1"/>
    </source>
</evidence>
<reference evidence="14" key="1">
    <citation type="journal article" date="2020" name="Int. J. Syst. Evol. Microbiol.">
        <title>Alteromonas alba sp. nov., a marine bacterium isolated from the seawater of the West Pacific Ocean.</title>
        <authorList>
            <person name="Sun C."/>
            <person name="Wu Y.-H."/>
            <person name="Xamxidin M."/>
            <person name="Cheng H."/>
            <person name="Xu X.-W."/>
        </authorList>
    </citation>
    <scope>NUCLEOTIDE SEQUENCE [LARGE SCALE GENOMIC DNA]</scope>
    <source>
        <strain evidence="14">190</strain>
    </source>
</reference>
<keyword evidence="14" id="KW-1185">Reference proteome</keyword>
<gene>
    <name evidence="10 13" type="primary">murG</name>
    <name evidence="13" type="ORF">C6Y40_09115</name>
</gene>
<keyword evidence="7 10" id="KW-0472">Membrane</keyword>
<comment type="caution">
    <text evidence="13">The sequence shown here is derived from an EMBL/GenBank/DDBJ whole genome shotgun (WGS) entry which is preliminary data.</text>
</comment>
<evidence type="ECO:0000259" key="12">
    <source>
        <dbReference type="Pfam" id="PF04101"/>
    </source>
</evidence>
<proteinExistence type="inferred from homology"/>
<dbReference type="GO" id="GO:0051301">
    <property type="term" value="P:cell division"/>
    <property type="evidence" value="ECO:0007669"/>
    <property type="project" value="UniProtKB-KW"/>
</dbReference>
<evidence type="ECO:0000256" key="5">
    <source>
        <dbReference type="ARBA" id="ARBA00022960"/>
    </source>
</evidence>
<dbReference type="InterPro" id="IPR004276">
    <property type="entry name" value="GlycoTrans_28_N"/>
</dbReference>
<dbReference type="Pfam" id="PF03033">
    <property type="entry name" value="Glyco_transf_28"/>
    <property type="match status" value="1"/>
</dbReference>
<feature type="binding site" evidence="10">
    <location>
        <position position="191"/>
    </location>
    <ligand>
        <name>UDP-N-acetyl-alpha-D-glucosamine</name>
        <dbReference type="ChEBI" id="CHEBI:57705"/>
    </ligand>
</feature>
<evidence type="ECO:0000256" key="1">
    <source>
        <dbReference type="ARBA" id="ARBA00022475"/>
    </source>
</evidence>
<dbReference type="Pfam" id="PF04101">
    <property type="entry name" value="Glyco_tran_28_C"/>
    <property type="match status" value="1"/>
</dbReference>
<dbReference type="RefSeq" id="WP_105934329.1">
    <property type="nucleotide sequence ID" value="NZ_PVNP01000082.1"/>
</dbReference>
<sequence>MSKRCLVMAGGTGGHVFPGIAVANELQRRGWHIDWLGTAERMEAQVVPAHGFPIHFIPVKGLRGKGLAARVSGLLALIKSLFNARKVLQKLKPDVVIGMGGYASGPGGVAAKSLGIPIVIHEQNAVPGMTNKLLARIAKKVMLGFASAAPYFAGAKIKCQAVGNPVRDEILAIEPKRQTSQPMRMLVVGGSLGARPLNEQLPVICQSFPELQIRHQCGKGNEQTVRSAYGDKPVTVNEFITDMAEAYQWADFVVCRAGALTVAEVAGAGKPAIFVPLPHAVDDHQTLNARYLADQNAAKVVAQSALSQELPVILRDWLENPDDCVRMAASAKQFAPYNAAQQVADACEALTKERLR</sequence>
<keyword evidence="2 10" id="KW-0132">Cell division</keyword>
<dbReference type="NCBIfam" id="TIGR01133">
    <property type="entry name" value="murG"/>
    <property type="match status" value="1"/>
</dbReference>
<keyword evidence="4 10" id="KW-0808">Transferase</keyword>
<dbReference type="InterPro" id="IPR006009">
    <property type="entry name" value="GlcNAc_MurG"/>
</dbReference>
<feature type="domain" description="Glycosyl transferase family 28 C-terminal" evidence="12">
    <location>
        <begin position="186"/>
        <end position="342"/>
    </location>
</feature>
<comment type="pathway">
    <text evidence="10">Cell wall biogenesis; peptidoglycan biosynthesis.</text>
</comment>